<evidence type="ECO:0000259" key="4">
    <source>
        <dbReference type="PROSITE" id="PS50235"/>
    </source>
</evidence>
<reference evidence="7" key="1">
    <citation type="submission" date="2010-08" db="EMBL/GenBank/DDBJ databases">
        <authorList>
            <consortium name="Caenorhabditis japonica Sequencing Consortium"/>
            <person name="Wilson R.K."/>
        </authorList>
    </citation>
    <scope>NUCLEOTIDE SEQUENCE [LARGE SCALE GENOMIC DNA]</scope>
    <source>
        <strain evidence="7">DF5081</strain>
    </source>
</reference>
<dbReference type="InterPro" id="IPR050185">
    <property type="entry name" value="Ub_carboxyl-term_hydrolase"/>
</dbReference>
<dbReference type="SMART" id="SM00695">
    <property type="entry name" value="DUSP"/>
    <property type="match status" value="1"/>
</dbReference>
<name>A0A8R1I4R4_CAEJA</name>
<sequence>MYKDLNVAAEHQTVAKSSQGKAALIDFGIWAQENEQYVKEYYSMALQVGHICLGLRPESKKMELQIVKEFEDRASKLPLTEWNIVAESWHSEFRTLLEADKNPNPIDNSGIKGTREDSWTSKVACISSESARLKPDLQQSDYIRVPVPLWRAWLRWHGCTLTVDSQFTRKYLEGEFFEDSKPALELYPLEILLLGHDRKKSHDGTETTPRSLNSWACAQVSRSMTVDELLSLCKTELRLGDGDARLWQVIKENEEGNVLLDDAAQNLHQLYTALGKTKKVNKMKLLLEVRERGTGVWPEELRASLSGKQITAASTLSSSNAQLSGRPGAVGLVNYGNFCYRNAGIQCLARVSPLTQYFLEDENLDAIKKANTRRRDSVETAIEYAKLLREMWAAKKKNIAPNDFNDAIRMNSDMFECSEQHDCQEFVAFLLDQLHTAIYEANRAVNALEEEKIEVKEEKVKEETDEEKAERAWTEYEKQNDSLVTRLFTGQLRSRLICRSCQGSSSVFEPFTSLSLPIGFEDVDLYQPSFSQVRSTELGTS</sequence>
<protein>
    <recommendedName>
        <fullName evidence="2">ubiquitinyl hydrolase 1</fullName>
        <ecNumber evidence="2">3.4.19.12</ecNumber>
    </recommendedName>
</protein>
<dbReference type="InterPro" id="IPR035927">
    <property type="entry name" value="DUSP-like_sf"/>
</dbReference>
<evidence type="ECO:0000256" key="2">
    <source>
        <dbReference type="ARBA" id="ARBA00012759"/>
    </source>
</evidence>
<feature type="domain" description="DUSP" evidence="5">
    <location>
        <begin position="58"/>
        <end position="172"/>
    </location>
</feature>
<dbReference type="PROSITE" id="PS51283">
    <property type="entry name" value="DUSP"/>
    <property type="match status" value="1"/>
</dbReference>
<dbReference type="Proteomes" id="UP000005237">
    <property type="component" value="Unassembled WGS sequence"/>
</dbReference>
<dbReference type="GO" id="GO:0004843">
    <property type="term" value="F:cysteine-type deubiquitinase activity"/>
    <property type="evidence" value="ECO:0007669"/>
    <property type="project" value="UniProtKB-EC"/>
</dbReference>
<evidence type="ECO:0000256" key="1">
    <source>
        <dbReference type="ARBA" id="ARBA00000707"/>
    </source>
</evidence>
<dbReference type="InterPro" id="IPR006615">
    <property type="entry name" value="Pept_C19_DUSP"/>
</dbReference>
<dbReference type="InterPro" id="IPR038765">
    <property type="entry name" value="Papain-like_cys_pep_sf"/>
</dbReference>
<reference evidence="6" key="2">
    <citation type="submission" date="2022-06" db="UniProtKB">
        <authorList>
            <consortium name="EnsemblMetazoa"/>
        </authorList>
    </citation>
    <scope>IDENTIFICATION</scope>
    <source>
        <strain evidence="6">DF5081</strain>
    </source>
</reference>
<evidence type="ECO:0000313" key="7">
    <source>
        <dbReference type="Proteomes" id="UP000005237"/>
    </source>
</evidence>
<dbReference type="EnsemblMetazoa" id="CJA15131.1">
    <property type="protein sequence ID" value="CJA15131.1"/>
    <property type="gene ID" value="WBGene00134335"/>
</dbReference>
<keyword evidence="3" id="KW-0175">Coiled coil</keyword>
<proteinExistence type="predicted"/>
<dbReference type="AlphaFoldDB" id="A0A8R1I4R4"/>
<dbReference type="Gene3D" id="3.30.2230.10">
    <property type="entry name" value="DUSP-like"/>
    <property type="match status" value="1"/>
</dbReference>
<evidence type="ECO:0000313" key="6">
    <source>
        <dbReference type="EnsemblMetazoa" id="CJA15131.1"/>
    </source>
</evidence>
<dbReference type="SUPFAM" id="SSF54001">
    <property type="entry name" value="Cysteine proteinases"/>
    <property type="match status" value="1"/>
</dbReference>
<evidence type="ECO:0000259" key="5">
    <source>
        <dbReference type="PROSITE" id="PS51283"/>
    </source>
</evidence>
<dbReference type="InterPro" id="IPR028889">
    <property type="entry name" value="USP"/>
</dbReference>
<dbReference type="PROSITE" id="PS50235">
    <property type="entry name" value="USP_3"/>
    <property type="match status" value="1"/>
</dbReference>
<evidence type="ECO:0000256" key="3">
    <source>
        <dbReference type="SAM" id="Coils"/>
    </source>
</evidence>
<accession>A0A8R1I4R4</accession>
<dbReference type="PANTHER" id="PTHR21646">
    <property type="entry name" value="UBIQUITIN CARBOXYL-TERMINAL HYDROLASE"/>
    <property type="match status" value="1"/>
</dbReference>
<dbReference type="GO" id="GO:0016579">
    <property type="term" value="P:protein deubiquitination"/>
    <property type="evidence" value="ECO:0007669"/>
    <property type="project" value="InterPro"/>
</dbReference>
<dbReference type="Gene3D" id="3.90.70.10">
    <property type="entry name" value="Cysteine proteinases"/>
    <property type="match status" value="1"/>
</dbReference>
<organism evidence="6 7">
    <name type="scientific">Caenorhabditis japonica</name>
    <dbReference type="NCBI Taxonomy" id="281687"/>
    <lineage>
        <taxon>Eukaryota</taxon>
        <taxon>Metazoa</taxon>
        <taxon>Ecdysozoa</taxon>
        <taxon>Nematoda</taxon>
        <taxon>Chromadorea</taxon>
        <taxon>Rhabditida</taxon>
        <taxon>Rhabditina</taxon>
        <taxon>Rhabditomorpha</taxon>
        <taxon>Rhabditoidea</taxon>
        <taxon>Rhabditidae</taxon>
        <taxon>Peloderinae</taxon>
        <taxon>Caenorhabditis</taxon>
    </lineage>
</organism>
<comment type="catalytic activity">
    <reaction evidence="1">
        <text>Thiol-dependent hydrolysis of ester, thioester, amide, peptide and isopeptide bonds formed by the C-terminal Gly of ubiquitin (a 76-residue protein attached to proteins as an intracellular targeting signal).</text>
        <dbReference type="EC" id="3.4.19.12"/>
    </reaction>
</comment>
<dbReference type="EC" id="3.4.19.12" evidence="2"/>
<dbReference type="InterPro" id="IPR001394">
    <property type="entry name" value="Peptidase_C19_UCH"/>
</dbReference>
<dbReference type="PANTHER" id="PTHR21646:SF23">
    <property type="entry name" value="UBIQUITIN CARBOXYL-TERMINAL HYDROLASE USP2"/>
    <property type="match status" value="1"/>
</dbReference>
<dbReference type="Pfam" id="PF06337">
    <property type="entry name" value="DUSP"/>
    <property type="match status" value="1"/>
</dbReference>
<feature type="domain" description="USP" evidence="4">
    <location>
        <begin position="330"/>
        <end position="541"/>
    </location>
</feature>
<dbReference type="FunFam" id="3.90.70.10:FF:000220">
    <property type="entry name" value="Ubiquitin carboxyl-terminal hydrolase cyk-3"/>
    <property type="match status" value="1"/>
</dbReference>
<keyword evidence="7" id="KW-1185">Reference proteome</keyword>
<dbReference type="SUPFAM" id="SSF143791">
    <property type="entry name" value="DUSP-like"/>
    <property type="match status" value="1"/>
</dbReference>
<dbReference type="Pfam" id="PF00443">
    <property type="entry name" value="UCH"/>
    <property type="match status" value="1"/>
</dbReference>
<feature type="coiled-coil region" evidence="3">
    <location>
        <begin position="431"/>
        <end position="468"/>
    </location>
</feature>
<dbReference type="FunFam" id="3.30.2230.10:FF:000013">
    <property type="entry name" value="Ubiquitin carboxyl-terminal hydrolase cyk-3"/>
    <property type="match status" value="1"/>
</dbReference>